<keyword evidence="3" id="KW-1185">Reference proteome</keyword>
<protein>
    <recommendedName>
        <fullName evidence="4">Thioredoxin family protein</fullName>
    </recommendedName>
</protein>
<evidence type="ECO:0000313" key="3">
    <source>
        <dbReference type="Proteomes" id="UP000431401"/>
    </source>
</evidence>
<evidence type="ECO:0008006" key="4">
    <source>
        <dbReference type="Google" id="ProtNLM"/>
    </source>
</evidence>
<comment type="caution">
    <text evidence="2">The sequence shown here is derived from an EMBL/GenBank/DDBJ whole genome shotgun (WGS) entry which is preliminary data.</text>
</comment>
<evidence type="ECO:0000313" key="2">
    <source>
        <dbReference type="EMBL" id="MQY26755.1"/>
    </source>
</evidence>
<evidence type="ECO:0000256" key="1">
    <source>
        <dbReference type="SAM" id="MobiDB-lite"/>
    </source>
</evidence>
<gene>
    <name evidence="2" type="ORF">NRB56_23280</name>
</gene>
<dbReference type="OrthoDB" id="7185309at2"/>
<organism evidence="2 3">
    <name type="scientific">Nocardia aurantia</name>
    <dbReference type="NCBI Taxonomy" id="2585199"/>
    <lineage>
        <taxon>Bacteria</taxon>
        <taxon>Bacillati</taxon>
        <taxon>Actinomycetota</taxon>
        <taxon>Actinomycetes</taxon>
        <taxon>Mycobacteriales</taxon>
        <taxon>Nocardiaceae</taxon>
        <taxon>Nocardia</taxon>
    </lineage>
</organism>
<proteinExistence type="predicted"/>
<reference evidence="2 3" key="1">
    <citation type="submission" date="2019-10" db="EMBL/GenBank/DDBJ databases">
        <title>Nocardia macrotermitis sp. nov. and Nocardia aurantia sp. nov., isolated from the gut of fungus growing-termite Macrotermes natalensis.</title>
        <authorList>
            <person name="Benndorf R."/>
            <person name="Schwitalla J."/>
            <person name="Martin K."/>
            <person name="De Beer W."/>
            <person name="Kaster A.-K."/>
            <person name="Vollmers J."/>
            <person name="Poulsen M."/>
            <person name="Beemelmanns C."/>
        </authorList>
    </citation>
    <scope>NUCLEOTIDE SEQUENCE [LARGE SCALE GENOMIC DNA]</scope>
    <source>
        <strain evidence="2 3">RB56</strain>
    </source>
</reference>
<accession>A0A7K0DLW5</accession>
<name>A0A7K0DLW5_9NOCA</name>
<dbReference type="RefSeq" id="WP_153341148.1">
    <property type="nucleotide sequence ID" value="NZ_WEGI01000004.1"/>
</dbReference>
<feature type="region of interest" description="Disordered" evidence="1">
    <location>
        <begin position="84"/>
        <end position="110"/>
    </location>
</feature>
<sequence length="110" mass="12341">MNTPRIELLWWSGCPSHPQAETMLAEALRELGIDPQVIESRQMVTMDEARAENFVGSPTIRVDGHDIVPAEDPQPALTCRLYFRRDGRPSPLPDPQDLRDALRRAVSPPA</sequence>
<dbReference type="AlphaFoldDB" id="A0A7K0DLW5"/>
<dbReference type="Proteomes" id="UP000431401">
    <property type="component" value="Unassembled WGS sequence"/>
</dbReference>
<dbReference type="EMBL" id="WEGI01000004">
    <property type="protein sequence ID" value="MQY26755.1"/>
    <property type="molecule type" value="Genomic_DNA"/>
</dbReference>